<proteinExistence type="predicted"/>
<evidence type="ECO:0000313" key="2">
    <source>
        <dbReference type="EMBL" id="KAF7349901.1"/>
    </source>
</evidence>
<dbReference type="OrthoDB" id="2998188at2759"/>
<reference evidence="2" key="1">
    <citation type="submission" date="2020-05" db="EMBL/GenBank/DDBJ databases">
        <title>Mycena genomes resolve the evolution of fungal bioluminescence.</title>
        <authorList>
            <person name="Tsai I.J."/>
        </authorList>
    </citation>
    <scope>NUCLEOTIDE SEQUENCE</scope>
    <source>
        <strain evidence="2">CCC161011</strain>
    </source>
</reference>
<dbReference type="EMBL" id="JACAZI010000010">
    <property type="protein sequence ID" value="KAF7349901.1"/>
    <property type="molecule type" value="Genomic_DNA"/>
</dbReference>
<organism evidence="2 3">
    <name type="scientific">Mycena venus</name>
    <dbReference type="NCBI Taxonomy" id="2733690"/>
    <lineage>
        <taxon>Eukaryota</taxon>
        <taxon>Fungi</taxon>
        <taxon>Dikarya</taxon>
        <taxon>Basidiomycota</taxon>
        <taxon>Agaricomycotina</taxon>
        <taxon>Agaricomycetes</taxon>
        <taxon>Agaricomycetidae</taxon>
        <taxon>Agaricales</taxon>
        <taxon>Marasmiineae</taxon>
        <taxon>Mycenaceae</taxon>
        <taxon>Mycena</taxon>
    </lineage>
</organism>
<feature type="signal peptide" evidence="1">
    <location>
        <begin position="1"/>
        <end position="22"/>
    </location>
</feature>
<protein>
    <submittedName>
        <fullName evidence="2">Uncharacterized protein</fullName>
    </submittedName>
</protein>
<name>A0A8H7CVV5_9AGAR</name>
<comment type="caution">
    <text evidence="2">The sequence shown here is derived from an EMBL/GenBank/DDBJ whole genome shotgun (WGS) entry which is preliminary data.</text>
</comment>
<evidence type="ECO:0000256" key="1">
    <source>
        <dbReference type="SAM" id="SignalP"/>
    </source>
</evidence>
<keyword evidence="3" id="KW-1185">Reference proteome</keyword>
<feature type="chain" id="PRO_5034542938" evidence="1">
    <location>
        <begin position="23"/>
        <end position="269"/>
    </location>
</feature>
<accession>A0A8H7CVV5</accession>
<sequence length="269" mass="29486">MYCRLTWRLFATLLFSPHVASATSFDLPLSSTFCVDHEKSLLSLDWVLASGIESSGSVASDVLSLPCEGSTCVMNVNLSIKDSLPFDLVLVRDWHLFCRDSLLNAPFLPNARFLLTSGILDFAPNPSVTFPPILACPMDVKADLDAGFPQRSLHLCACSEPSACSCASSSHALHSHLPKPSTTSLNVLRDILTVHYRTHAHISVLHSELDTIQPTLTLHSVPHHDMNLIQCRQALIHRLVTGACADHISDVVDSFSRLGRSTCRAQNLY</sequence>
<keyword evidence="1" id="KW-0732">Signal</keyword>
<dbReference type="AlphaFoldDB" id="A0A8H7CVV5"/>
<evidence type="ECO:0000313" key="3">
    <source>
        <dbReference type="Proteomes" id="UP000620124"/>
    </source>
</evidence>
<dbReference type="Proteomes" id="UP000620124">
    <property type="component" value="Unassembled WGS sequence"/>
</dbReference>
<gene>
    <name evidence="2" type="ORF">MVEN_01290800</name>
</gene>